<sequence>MTNTTVTENKMKLSKEQKKLVRSVFWRTMWLMFCTSYTKQQGTTFAWTMIPYLEDIYGKETDEFYEAMSRHQDFFNTTPGMSPFIFSLVITMEQERKAALDAGQNFDDAAIEAIKVALMGPLAGIGDSIFVGALRIIAIGIAIGFSQAGSWLGPILFLLVFNIPNLLIRYFAATYGLKLGSTFISQALESGAIKAFTKGFSVLGLIMTGAMTAQYVSFKTTFVADFGETVFNLQNVLDQIMPGLLPLGITMISFFYLRKKNKPITVLLVMFAASLVLTVLGICGG</sequence>
<keyword evidence="1" id="KW-0812">Transmembrane</keyword>
<feature type="transmembrane region" description="Helical" evidence="1">
    <location>
        <begin position="236"/>
        <end position="257"/>
    </location>
</feature>
<dbReference type="GO" id="GO:0009401">
    <property type="term" value="P:phosphoenolpyruvate-dependent sugar phosphotransferase system"/>
    <property type="evidence" value="ECO:0007669"/>
    <property type="project" value="InterPro"/>
</dbReference>
<organism evidence="2 3">
    <name type="scientific">Thomasclavelia spiroformis</name>
    <dbReference type="NCBI Taxonomy" id="29348"/>
    <lineage>
        <taxon>Bacteria</taxon>
        <taxon>Bacillati</taxon>
        <taxon>Bacillota</taxon>
        <taxon>Erysipelotrichia</taxon>
        <taxon>Erysipelotrichales</taxon>
        <taxon>Coprobacillaceae</taxon>
        <taxon>Thomasclavelia</taxon>
    </lineage>
</organism>
<dbReference type="PROSITE" id="PS51108">
    <property type="entry name" value="PTS_EIID"/>
    <property type="match status" value="1"/>
</dbReference>
<accession>A0A921GAL9</accession>
<evidence type="ECO:0000313" key="2">
    <source>
        <dbReference type="EMBL" id="HJF40237.1"/>
    </source>
</evidence>
<dbReference type="Pfam" id="PF03613">
    <property type="entry name" value="EIID-AGA"/>
    <property type="match status" value="1"/>
</dbReference>
<dbReference type="PANTHER" id="PTHR32502:SF23">
    <property type="entry name" value="TRANSPORT PROTEIN, PTS SYSTEM"/>
    <property type="match status" value="1"/>
</dbReference>
<dbReference type="Proteomes" id="UP000749320">
    <property type="component" value="Unassembled WGS sequence"/>
</dbReference>
<evidence type="ECO:0000313" key="3">
    <source>
        <dbReference type="Proteomes" id="UP000749320"/>
    </source>
</evidence>
<comment type="caution">
    <text evidence="2">The sequence shown here is derived from an EMBL/GenBank/DDBJ whole genome shotgun (WGS) entry which is preliminary data.</text>
</comment>
<dbReference type="EMBL" id="DYWV01000163">
    <property type="protein sequence ID" value="HJF40237.1"/>
    <property type="molecule type" value="Genomic_DNA"/>
</dbReference>
<dbReference type="InterPro" id="IPR004704">
    <property type="entry name" value="PTS_IID_man"/>
</dbReference>
<reference evidence="2" key="1">
    <citation type="journal article" date="2021" name="PeerJ">
        <title>Extensive microbial diversity within the chicken gut microbiome revealed by metagenomics and culture.</title>
        <authorList>
            <person name="Gilroy R."/>
            <person name="Ravi A."/>
            <person name="Getino M."/>
            <person name="Pursley I."/>
            <person name="Horton D.L."/>
            <person name="Alikhan N.F."/>
            <person name="Baker D."/>
            <person name="Gharbi K."/>
            <person name="Hall N."/>
            <person name="Watson M."/>
            <person name="Adriaenssens E.M."/>
            <person name="Foster-Nyarko E."/>
            <person name="Jarju S."/>
            <person name="Secka A."/>
            <person name="Antonio M."/>
            <person name="Oren A."/>
            <person name="Chaudhuri R.R."/>
            <person name="La Ragione R."/>
            <person name="Hildebrand F."/>
            <person name="Pallen M.J."/>
        </authorList>
    </citation>
    <scope>NUCLEOTIDE SEQUENCE</scope>
    <source>
        <strain evidence="2">CHK193-16274</strain>
    </source>
</reference>
<reference evidence="2" key="2">
    <citation type="submission" date="2021-09" db="EMBL/GenBank/DDBJ databases">
        <authorList>
            <person name="Gilroy R."/>
        </authorList>
    </citation>
    <scope>NUCLEOTIDE SEQUENCE</scope>
    <source>
        <strain evidence="2">CHK193-16274</strain>
    </source>
</reference>
<feature type="transmembrane region" description="Helical" evidence="1">
    <location>
        <begin position="264"/>
        <end position="282"/>
    </location>
</feature>
<feature type="transmembrane region" description="Helical" evidence="1">
    <location>
        <begin position="151"/>
        <end position="172"/>
    </location>
</feature>
<proteinExistence type="predicted"/>
<evidence type="ECO:0000256" key="1">
    <source>
        <dbReference type="SAM" id="Phobius"/>
    </source>
</evidence>
<gene>
    <name evidence="2" type="ORF">K8V91_04865</name>
</gene>
<keyword evidence="1" id="KW-1133">Transmembrane helix</keyword>
<dbReference type="GO" id="GO:0005886">
    <property type="term" value="C:plasma membrane"/>
    <property type="evidence" value="ECO:0007669"/>
    <property type="project" value="TreeGrafter"/>
</dbReference>
<dbReference type="AlphaFoldDB" id="A0A921GAL9"/>
<feature type="transmembrane region" description="Helical" evidence="1">
    <location>
        <begin position="122"/>
        <end position="145"/>
    </location>
</feature>
<protein>
    <submittedName>
        <fullName evidence="2">PTS system mannose/fructose/sorbose family transporter subunit IID</fullName>
    </submittedName>
</protein>
<keyword evidence="1" id="KW-0472">Membrane</keyword>
<dbReference type="RefSeq" id="WP_191376277.1">
    <property type="nucleotide sequence ID" value="NZ_CAJFOD010000088.1"/>
</dbReference>
<name>A0A921GAL9_9FIRM</name>
<dbReference type="PANTHER" id="PTHR32502">
    <property type="entry name" value="N-ACETYLGALACTOSAMINE PERMEASE II COMPONENT-RELATED"/>
    <property type="match status" value="1"/>
</dbReference>
<dbReference type="InterPro" id="IPR050303">
    <property type="entry name" value="GatZ_KbaZ_carbometab"/>
</dbReference>
<feature type="transmembrane region" description="Helical" evidence="1">
    <location>
        <begin position="193"/>
        <end position="216"/>
    </location>
</feature>